<dbReference type="PANTHER" id="PTHR43790">
    <property type="entry name" value="CARBOHYDRATE TRANSPORT ATP-BINDING PROTEIN MG119-RELATED"/>
    <property type="match status" value="1"/>
</dbReference>
<evidence type="ECO:0000259" key="3">
    <source>
        <dbReference type="PROSITE" id="PS50893"/>
    </source>
</evidence>
<evidence type="ECO:0000313" key="5">
    <source>
        <dbReference type="Proteomes" id="UP000245423"/>
    </source>
</evidence>
<reference evidence="4 5" key="1">
    <citation type="submission" date="2016-11" db="EMBL/GenBank/DDBJ databases">
        <authorList>
            <person name="Manzoor S."/>
        </authorList>
    </citation>
    <scope>NUCLEOTIDE SEQUENCE [LARGE SCALE GENOMIC DNA]</scope>
    <source>
        <strain evidence="4">Clostridium ultunense strain Esp</strain>
    </source>
</reference>
<feature type="domain" description="ABC transporter" evidence="3">
    <location>
        <begin position="11"/>
        <end position="248"/>
    </location>
</feature>
<dbReference type="InterPro" id="IPR027417">
    <property type="entry name" value="P-loop_NTPase"/>
</dbReference>
<organism evidence="4 5">
    <name type="scientific">[Clostridium] ultunense Esp</name>
    <dbReference type="NCBI Taxonomy" id="1288971"/>
    <lineage>
        <taxon>Bacteria</taxon>
        <taxon>Bacillati</taxon>
        <taxon>Bacillota</taxon>
        <taxon>Tissierellia</taxon>
        <taxon>Tissierellales</taxon>
        <taxon>Tepidimicrobiaceae</taxon>
        <taxon>Schnuerera</taxon>
    </lineage>
</organism>
<keyword evidence="2" id="KW-0067">ATP-binding</keyword>
<accession>M1ZB25</accession>
<gene>
    <name evidence="4" type="ORF">CUESP1_1018</name>
</gene>
<dbReference type="PROSITE" id="PS50893">
    <property type="entry name" value="ABC_TRANSPORTER_2"/>
    <property type="match status" value="1"/>
</dbReference>
<dbReference type="SUPFAM" id="SSF52540">
    <property type="entry name" value="P-loop containing nucleoside triphosphate hydrolases"/>
    <property type="match status" value="1"/>
</dbReference>
<dbReference type="InterPro" id="IPR050107">
    <property type="entry name" value="ABC_carbohydrate_import_ATPase"/>
</dbReference>
<protein>
    <recommendedName>
        <fullName evidence="3">ABC transporter domain-containing protein</fullName>
    </recommendedName>
</protein>
<dbReference type="SMART" id="SM00382">
    <property type="entry name" value="AAA"/>
    <property type="match status" value="1"/>
</dbReference>
<dbReference type="InterPro" id="IPR003439">
    <property type="entry name" value="ABC_transporter-like_ATP-bd"/>
</dbReference>
<dbReference type="EMBL" id="LT669839">
    <property type="protein sequence ID" value="SHD76393.1"/>
    <property type="molecule type" value="Genomic_DNA"/>
</dbReference>
<dbReference type="Proteomes" id="UP000245423">
    <property type="component" value="Chromosome 1"/>
</dbReference>
<evidence type="ECO:0000313" key="4">
    <source>
        <dbReference type="EMBL" id="SHD76393.1"/>
    </source>
</evidence>
<dbReference type="Gene3D" id="3.40.50.300">
    <property type="entry name" value="P-loop containing nucleotide triphosphate hydrolases"/>
    <property type="match status" value="1"/>
</dbReference>
<dbReference type="GO" id="GO:0005524">
    <property type="term" value="F:ATP binding"/>
    <property type="evidence" value="ECO:0007669"/>
    <property type="project" value="UniProtKB-KW"/>
</dbReference>
<dbReference type="GO" id="GO:0016887">
    <property type="term" value="F:ATP hydrolysis activity"/>
    <property type="evidence" value="ECO:0007669"/>
    <property type="project" value="InterPro"/>
</dbReference>
<dbReference type="OrthoDB" id="9771863at2"/>
<evidence type="ECO:0000256" key="2">
    <source>
        <dbReference type="ARBA" id="ARBA00022840"/>
    </source>
</evidence>
<evidence type="ECO:0000256" key="1">
    <source>
        <dbReference type="ARBA" id="ARBA00022741"/>
    </source>
</evidence>
<keyword evidence="5" id="KW-1185">Reference proteome</keyword>
<name>M1ZB25_9FIRM</name>
<sequence>MEDPKENIVFASLKNISKSFGKVNALKNVTMEIEKNKITAIVGDNGSGKSTLIKILSGTIRPDSGSIYIEDNLYKYLTPKLAYEKGIATVYQDLALDNFRDVTGNIFLGKEITKFGFILDYEKMYRETEFLLKNLNINIPYLKTPVGYLSGGQRQSVAIGRAIYQGKKLIILDEPTAAMGVKESTAANHLIKSLPDKGFAVLIISHDIYQVFDISDRIFILEHGEVVDDVMKNQVTPQELRERISLGAKNCLRESECID</sequence>
<dbReference type="AlphaFoldDB" id="M1ZB25"/>
<dbReference type="InterPro" id="IPR003593">
    <property type="entry name" value="AAA+_ATPase"/>
</dbReference>
<dbReference type="PANTHER" id="PTHR43790:SF8">
    <property type="entry name" value="SUGAR ABC TRANSPORTER ATP-BINDING PROTEIN"/>
    <property type="match status" value="1"/>
</dbReference>
<dbReference type="CDD" id="cd03216">
    <property type="entry name" value="ABC_Carb_Monos_I"/>
    <property type="match status" value="1"/>
</dbReference>
<proteinExistence type="predicted"/>
<dbReference type="Pfam" id="PF00005">
    <property type="entry name" value="ABC_tran"/>
    <property type="match status" value="1"/>
</dbReference>
<dbReference type="HOGENOM" id="CLU_000604_1_2_9"/>
<keyword evidence="1" id="KW-0547">Nucleotide-binding</keyword>
<dbReference type="RefSeq" id="WP_005585078.1">
    <property type="nucleotide sequence ID" value="NZ_LT669839.1"/>
</dbReference>